<dbReference type="PANTHER" id="PTHR47894:SF1">
    <property type="entry name" value="HTH-TYPE TRANSCRIPTIONAL REGULATOR VQSM"/>
    <property type="match status" value="1"/>
</dbReference>
<dbReference type="PROSITE" id="PS01124">
    <property type="entry name" value="HTH_ARAC_FAMILY_2"/>
    <property type="match status" value="1"/>
</dbReference>
<keyword evidence="1" id="KW-0805">Transcription regulation</keyword>
<dbReference type="InterPro" id="IPR018060">
    <property type="entry name" value="HTH_AraC"/>
</dbReference>
<dbReference type="EMBL" id="CABVIH010000037">
    <property type="protein sequence ID" value="VVP54695.1"/>
    <property type="molecule type" value="Genomic_DNA"/>
</dbReference>
<reference evidence="5 6" key="1">
    <citation type="submission" date="2019-09" db="EMBL/GenBank/DDBJ databases">
        <authorList>
            <person name="Chandra G."/>
            <person name="Truman W A."/>
        </authorList>
    </citation>
    <scope>NUCLEOTIDE SEQUENCE [LARGE SCALE GENOMIC DNA]</scope>
    <source>
        <strain evidence="5">PS880</strain>
    </source>
</reference>
<dbReference type="Pfam" id="PF12625">
    <property type="entry name" value="Arabinose_bd"/>
    <property type="match status" value="1"/>
</dbReference>
<evidence type="ECO:0000313" key="5">
    <source>
        <dbReference type="EMBL" id="VVP54695.1"/>
    </source>
</evidence>
<dbReference type="AlphaFoldDB" id="A0A5E7PYE9"/>
<keyword evidence="2" id="KW-0238">DNA-binding</keyword>
<evidence type="ECO:0000256" key="2">
    <source>
        <dbReference type="ARBA" id="ARBA00023125"/>
    </source>
</evidence>
<dbReference type="InterPro" id="IPR032687">
    <property type="entry name" value="AraC-type_N"/>
</dbReference>
<dbReference type="PANTHER" id="PTHR47894">
    <property type="entry name" value="HTH-TYPE TRANSCRIPTIONAL REGULATOR GADX"/>
    <property type="match status" value="1"/>
</dbReference>
<gene>
    <name evidence="5" type="primary">virS_6</name>
    <name evidence="5" type="ORF">PS880_05599</name>
</gene>
<evidence type="ECO:0000259" key="4">
    <source>
        <dbReference type="PROSITE" id="PS01124"/>
    </source>
</evidence>
<keyword evidence="3" id="KW-0804">Transcription</keyword>
<organism evidence="5 6">
    <name type="scientific">Pseudomonas fluorescens</name>
    <dbReference type="NCBI Taxonomy" id="294"/>
    <lineage>
        <taxon>Bacteria</taxon>
        <taxon>Pseudomonadati</taxon>
        <taxon>Pseudomonadota</taxon>
        <taxon>Gammaproteobacteria</taxon>
        <taxon>Pseudomonadales</taxon>
        <taxon>Pseudomonadaceae</taxon>
        <taxon>Pseudomonas</taxon>
    </lineage>
</organism>
<name>A0A5E7PYE9_PSEFL</name>
<dbReference type="PRINTS" id="PR00032">
    <property type="entry name" value="HTHARAC"/>
</dbReference>
<dbReference type="SMART" id="SM00342">
    <property type="entry name" value="HTH_ARAC"/>
    <property type="match status" value="1"/>
</dbReference>
<dbReference type="InterPro" id="IPR009057">
    <property type="entry name" value="Homeodomain-like_sf"/>
</dbReference>
<dbReference type="Pfam" id="PF12833">
    <property type="entry name" value="HTH_18"/>
    <property type="match status" value="1"/>
</dbReference>
<dbReference type="Gene3D" id="1.10.10.60">
    <property type="entry name" value="Homeodomain-like"/>
    <property type="match status" value="1"/>
</dbReference>
<sequence>MVGLRIIDSYGLNSSRFASRLKTSPHATANNTRLSTDLVDAGFINAMTLIADPAFGLRAAECWHPSDLQALGYAWLSSGSLHTALGRLQRYIGIYAGRATLACTESEEGVCMTYDSGRGNTAVGYAMADFGLSLIVGMCRTNLRGPLPLCSVHLKRPLPSDRSPYERFFECEVVFEAESDCVVLPWKVLNRTLPTANAEFAQFFDDILVSELTRLSGSDLVMRCRRFFMENMSSGEPSEDRLAQAMAMSRRSLQRKLAERGVSYRILLDRLRHDLAKRYLITPSTSLTEIAFLLGFSEQSAFARAFKRWQGISPSDFRVLQVSGGRQVGVSGAMDPKTNVRPD</sequence>
<dbReference type="InterPro" id="IPR020449">
    <property type="entry name" value="Tscrpt_reg_AraC-type_HTH"/>
</dbReference>
<dbReference type="GO" id="GO:0000976">
    <property type="term" value="F:transcription cis-regulatory region binding"/>
    <property type="evidence" value="ECO:0007669"/>
    <property type="project" value="TreeGrafter"/>
</dbReference>
<accession>A0A5E7PYE9</accession>
<proteinExistence type="predicted"/>
<feature type="domain" description="HTH araC/xylS-type" evidence="4">
    <location>
        <begin position="222"/>
        <end position="320"/>
    </location>
</feature>
<protein>
    <submittedName>
        <fullName evidence="5">HTH-type transcriptional regulator VirS</fullName>
    </submittedName>
</protein>
<evidence type="ECO:0000256" key="3">
    <source>
        <dbReference type="ARBA" id="ARBA00023163"/>
    </source>
</evidence>
<evidence type="ECO:0000256" key="1">
    <source>
        <dbReference type="ARBA" id="ARBA00023015"/>
    </source>
</evidence>
<dbReference type="Proteomes" id="UP000375525">
    <property type="component" value="Unassembled WGS sequence"/>
</dbReference>
<dbReference type="GO" id="GO:0005829">
    <property type="term" value="C:cytosol"/>
    <property type="evidence" value="ECO:0007669"/>
    <property type="project" value="TreeGrafter"/>
</dbReference>
<dbReference type="SUPFAM" id="SSF46689">
    <property type="entry name" value="Homeodomain-like"/>
    <property type="match status" value="1"/>
</dbReference>
<dbReference type="GO" id="GO:0003700">
    <property type="term" value="F:DNA-binding transcription factor activity"/>
    <property type="evidence" value="ECO:0007669"/>
    <property type="project" value="InterPro"/>
</dbReference>
<evidence type="ECO:0000313" key="6">
    <source>
        <dbReference type="Proteomes" id="UP000375525"/>
    </source>
</evidence>